<protein>
    <recommendedName>
        <fullName evidence="4">DUF2155 domain-containing protein</fullName>
    </recommendedName>
</protein>
<evidence type="ECO:0000256" key="1">
    <source>
        <dbReference type="SAM" id="MobiDB-lite"/>
    </source>
</evidence>
<dbReference type="EMBL" id="MDDS01000057">
    <property type="protein sequence ID" value="ODP36718.1"/>
    <property type="molecule type" value="Genomic_DNA"/>
</dbReference>
<gene>
    <name evidence="2" type="ORF">BFL28_04920</name>
</gene>
<accession>A0A1E3LSI3</accession>
<feature type="compositionally biased region" description="Pro residues" evidence="1">
    <location>
        <begin position="196"/>
        <end position="206"/>
    </location>
</feature>
<keyword evidence="3" id="KW-1185">Reference proteome</keyword>
<feature type="compositionally biased region" description="Low complexity" evidence="1">
    <location>
        <begin position="207"/>
        <end position="216"/>
    </location>
</feature>
<reference evidence="2 3" key="1">
    <citation type="submission" date="2016-08" db="EMBL/GenBank/DDBJ databases">
        <title>Draft genome of the agarase producing Sphingomonas sp. MCT13.</title>
        <authorList>
            <person name="D'Andrea M.M."/>
            <person name="Rossolini G.M."/>
            <person name="Thaller M.C."/>
        </authorList>
    </citation>
    <scope>NUCLEOTIDE SEQUENCE [LARGE SCALE GENOMIC DNA]</scope>
    <source>
        <strain evidence="2 3">MCT13</strain>
    </source>
</reference>
<dbReference type="AlphaFoldDB" id="A0A1E3LSI3"/>
<sequence>MSERARFAATLLAVLTLAGCDWVKGPPPAPKKTAADKVDVAPAGKAGEEIVTVDAGGPATAVAGTTPMAERVATLGLLNKRNGATRDVQLKPGQAMRIGDVIIRLRACDKTAPFESEQYTGAFAQVDVHGTDGKWSRAFSGWLYKERPALNVVQHPIYDVWVKNCAMTFPDTGGEAVGDEEAPARRSSAPKSAATPAPPPASPAEPSPSATDNSDR</sequence>
<name>A0A1E3LSI3_9SPHN</name>
<evidence type="ECO:0000313" key="2">
    <source>
        <dbReference type="EMBL" id="ODP36718.1"/>
    </source>
</evidence>
<proteinExistence type="predicted"/>
<feature type="region of interest" description="Disordered" evidence="1">
    <location>
        <begin position="173"/>
        <end position="216"/>
    </location>
</feature>
<evidence type="ECO:0008006" key="4">
    <source>
        <dbReference type="Google" id="ProtNLM"/>
    </source>
</evidence>
<dbReference type="Proteomes" id="UP000094487">
    <property type="component" value="Unassembled WGS sequence"/>
</dbReference>
<dbReference type="InterPro" id="IPR019225">
    <property type="entry name" value="DUF2155"/>
</dbReference>
<dbReference type="PROSITE" id="PS51257">
    <property type="entry name" value="PROKAR_LIPOPROTEIN"/>
    <property type="match status" value="1"/>
</dbReference>
<comment type="caution">
    <text evidence="2">The sequence shown here is derived from an EMBL/GenBank/DDBJ whole genome shotgun (WGS) entry which is preliminary data.</text>
</comment>
<feature type="compositionally biased region" description="Low complexity" evidence="1">
    <location>
        <begin position="185"/>
        <end position="195"/>
    </location>
</feature>
<evidence type="ECO:0000313" key="3">
    <source>
        <dbReference type="Proteomes" id="UP000094487"/>
    </source>
</evidence>
<organism evidence="2 3">
    <name type="scientific">Sphingomonas turrisvirgatae</name>
    <dbReference type="NCBI Taxonomy" id="1888892"/>
    <lineage>
        <taxon>Bacteria</taxon>
        <taxon>Pseudomonadati</taxon>
        <taxon>Pseudomonadota</taxon>
        <taxon>Alphaproteobacteria</taxon>
        <taxon>Sphingomonadales</taxon>
        <taxon>Sphingomonadaceae</taxon>
        <taxon>Sphingomonas</taxon>
    </lineage>
</organism>
<dbReference type="Pfam" id="PF09923">
    <property type="entry name" value="DUF2155"/>
    <property type="match status" value="1"/>
</dbReference>
<dbReference type="STRING" id="1888892.BFL28_04920"/>